<dbReference type="InterPro" id="IPR011257">
    <property type="entry name" value="DNA_glycosylase"/>
</dbReference>
<dbReference type="GO" id="GO:0006281">
    <property type="term" value="P:DNA repair"/>
    <property type="evidence" value="ECO:0007669"/>
    <property type="project" value="InterPro"/>
</dbReference>
<dbReference type="OrthoDB" id="5179750at2"/>
<dbReference type="InterPro" id="IPR025847">
    <property type="entry name" value="MEDS_domain"/>
</dbReference>
<sequence length="286" mass="31307">MMRAQAVLDSAAGLAPFGHVAWGYQNRAEFLSRAAEYIADGLRQNQFIVYAAQGTRETLRAELAAMPGVGEYLGSGRITAIPAQDYFVYLSGSDVVDADAALARYLSVLEWAIANGYTGVRAIANVTPVARTAVQRDALARLEYLIDQRMAVLPVAALCAYDTGVLGAAAEELICLHPFVSEGSVKFRLYADPDADVDFALAGEIDASADALFETTLRRVWPLESGHTLRIDAQRLTFISHQQLVMLEERAREQDSKVQLWTEQPVINRLVDVLGLRHVRADAKPV</sequence>
<dbReference type="InterPro" id="IPR036513">
    <property type="entry name" value="STAS_dom_sf"/>
</dbReference>
<protein>
    <recommendedName>
        <fullName evidence="1">MEDS domain-containing protein</fullName>
    </recommendedName>
</protein>
<feature type="domain" description="MEDS" evidence="1">
    <location>
        <begin position="19"/>
        <end position="178"/>
    </location>
</feature>
<name>A0A1X1UK33_9MYCO</name>
<dbReference type="Proteomes" id="UP000194000">
    <property type="component" value="Unassembled WGS sequence"/>
</dbReference>
<dbReference type="GO" id="GO:0003824">
    <property type="term" value="F:catalytic activity"/>
    <property type="evidence" value="ECO:0007669"/>
    <property type="project" value="InterPro"/>
</dbReference>
<proteinExistence type="predicted"/>
<dbReference type="RefSeq" id="WP_085199992.1">
    <property type="nucleotide sequence ID" value="NZ_JACKVI010000012.1"/>
</dbReference>
<dbReference type="Gene3D" id="3.30.750.24">
    <property type="entry name" value="STAS domain"/>
    <property type="match status" value="1"/>
</dbReference>
<dbReference type="AlphaFoldDB" id="A0A1X1UK33"/>
<keyword evidence="3" id="KW-1185">Reference proteome</keyword>
<dbReference type="SUPFAM" id="SSF52091">
    <property type="entry name" value="SpoIIaa-like"/>
    <property type="match status" value="1"/>
</dbReference>
<dbReference type="SUPFAM" id="SSF48150">
    <property type="entry name" value="DNA-glycosylase"/>
    <property type="match status" value="1"/>
</dbReference>
<gene>
    <name evidence="2" type="ORF">AWC06_03180</name>
</gene>
<organism evidence="2 3">
    <name type="scientific">Mycobacterium fragae</name>
    <dbReference type="NCBI Taxonomy" id="1260918"/>
    <lineage>
        <taxon>Bacteria</taxon>
        <taxon>Bacillati</taxon>
        <taxon>Actinomycetota</taxon>
        <taxon>Actinomycetes</taxon>
        <taxon>Mycobacteriales</taxon>
        <taxon>Mycobacteriaceae</taxon>
        <taxon>Mycobacterium</taxon>
    </lineage>
</organism>
<evidence type="ECO:0000313" key="3">
    <source>
        <dbReference type="Proteomes" id="UP000194000"/>
    </source>
</evidence>
<reference evidence="2 3" key="1">
    <citation type="submission" date="2016-01" db="EMBL/GenBank/DDBJ databases">
        <title>The new phylogeny of the genus Mycobacterium.</title>
        <authorList>
            <person name="Tarcisio F."/>
            <person name="Conor M."/>
            <person name="Antonella G."/>
            <person name="Elisabetta G."/>
            <person name="Giulia F.S."/>
            <person name="Sara T."/>
            <person name="Anna F."/>
            <person name="Clotilde B."/>
            <person name="Roberto B."/>
            <person name="Veronica D.S."/>
            <person name="Fabio R."/>
            <person name="Monica P."/>
            <person name="Olivier J."/>
            <person name="Enrico T."/>
            <person name="Nicola S."/>
        </authorList>
    </citation>
    <scope>NUCLEOTIDE SEQUENCE [LARGE SCALE GENOMIC DNA]</scope>
    <source>
        <strain evidence="2 3">DSM 45731</strain>
    </source>
</reference>
<evidence type="ECO:0000259" key="1">
    <source>
        <dbReference type="Pfam" id="PF14417"/>
    </source>
</evidence>
<dbReference type="EMBL" id="LQOW01000031">
    <property type="protein sequence ID" value="ORV57183.1"/>
    <property type="molecule type" value="Genomic_DNA"/>
</dbReference>
<dbReference type="STRING" id="1260918.AWC06_03180"/>
<comment type="caution">
    <text evidence="2">The sequence shown here is derived from an EMBL/GenBank/DDBJ whole genome shotgun (WGS) entry which is preliminary data.</text>
</comment>
<dbReference type="Pfam" id="PF14417">
    <property type="entry name" value="MEDS"/>
    <property type="match status" value="1"/>
</dbReference>
<evidence type="ECO:0000313" key="2">
    <source>
        <dbReference type="EMBL" id="ORV57183.1"/>
    </source>
</evidence>
<accession>A0A1X1UK33</accession>